<dbReference type="Pfam" id="PF03837">
    <property type="entry name" value="RecT"/>
    <property type="match status" value="1"/>
</dbReference>
<gene>
    <name evidence="2" type="ORF">FC26_GL002267</name>
</gene>
<sequence>MIQMPSNPIVLKVQNRITELEKADNGLALPSNYSLGNALNAAWLMISDDPKLMNTDDNSKTQTLLNMAIQGLSPAKSQGYFIPYGRKLTFQRSYFGDVTILERLENVKGKPFAQVIHEDDQFEIGADDMGQTTIEVFKPSFANLDKPIVGAFAVIRTTDGQENVTVMTKKMIDQSWSHAKTKKVQNEFGDEMAKRTVLRRAAKMFINTSGDNDNLIKAIQDTNDSEMDFNDERKDVTPEDSTAGKLIESFKESQLKEAKPEINEEVNDNATESDENEEPTDEAQQTELLQPSH</sequence>
<dbReference type="InterPro" id="IPR004590">
    <property type="entry name" value="ssDNA_annealing_RecT"/>
</dbReference>
<dbReference type="GO" id="GO:0006259">
    <property type="term" value="P:DNA metabolic process"/>
    <property type="evidence" value="ECO:0007669"/>
    <property type="project" value="InterPro"/>
</dbReference>
<dbReference type="AlphaFoldDB" id="A0A0R2A3N2"/>
<dbReference type="EMBL" id="AYYY01000043">
    <property type="protein sequence ID" value="KRM61050.1"/>
    <property type="molecule type" value="Genomic_DNA"/>
</dbReference>
<dbReference type="GO" id="GO:0003677">
    <property type="term" value="F:DNA binding"/>
    <property type="evidence" value="ECO:0007669"/>
    <property type="project" value="InterPro"/>
</dbReference>
<name>A0A0R2A3N2_9LACO</name>
<evidence type="ECO:0000313" key="3">
    <source>
        <dbReference type="Proteomes" id="UP000051733"/>
    </source>
</evidence>
<evidence type="ECO:0000256" key="1">
    <source>
        <dbReference type="SAM" id="MobiDB-lite"/>
    </source>
</evidence>
<keyword evidence="3" id="KW-1185">Reference proteome</keyword>
<accession>A0A0R2A3N2</accession>
<dbReference type="STRING" id="1423813.FC26_GL002267"/>
<proteinExistence type="predicted"/>
<dbReference type="Proteomes" id="UP000051733">
    <property type="component" value="Unassembled WGS sequence"/>
</dbReference>
<reference evidence="2 3" key="1">
    <citation type="journal article" date="2015" name="Genome Announc.">
        <title>Expanding the biotechnology potential of lactobacilli through comparative genomics of 213 strains and associated genera.</title>
        <authorList>
            <person name="Sun Z."/>
            <person name="Harris H.M."/>
            <person name="McCann A."/>
            <person name="Guo C."/>
            <person name="Argimon S."/>
            <person name="Zhang W."/>
            <person name="Yang X."/>
            <person name="Jeffery I.B."/>
            <person name="Cooney J.C."/>
            <person name="Kagawa T.F."/>
            <person name="Liu W."/>
            <person name="Song Y."/>
            <person name="Salvetti E."/>
            <person name="Wrobel A."/>
            <person name="Rasinkangas P."/>
            <person name="Parkhill J."/>
            <person name="Rea M.C."/>
            <person name="O'Sullivan O."/>
            <person name="Ritari J."/>
            <person name="Douillard F.P."/>
            <person name="Paul Ross R."/>
            <person name="Yang R."/>
            <person name="Briner A.E."/>
            <person name="Felis G.E."/>
            <person name="de Vos W.M."/>
            <person name="Barrangou R."/>
            <person name="Klaenhammer T.R."/>
            <person name="Caufield P.W."/>
            <person name="Cui Y."/>
            <person name="Zhang H."/>
            <person name="O'Toole P.W."/>
        </authorList>
    </citation>
    <scope>NUCLEOTIDE SEQUENCE [LARGE SCALE GENOMIC DNA]</scope>
    <source>
        <strain evidence="2 3">DSM 20634</strain>
    </source>
</reference>
<feature type="compositionally biased region" description="Polar residues" evidence="1">
    <location>
        <begin position="282"/>
        <end position="293"/>
    </location>
</feature>
<dbReference type="NCBIfam" id="TIGR00616">
    <property type="entry name" value="rect"/>
    <property type="match status" value="1"/>
</dbReference>
<feature type="compositionally biased region" description="Acidic residues" evidence="1">
    <location>
        <begin position="263"/>
        <end position="281"/>
    </location>
</feature>
<dbReference type="InterPro" id="IPR018330">
    <property type="entry name" value="RecT_fam"/>
</dbReference>
<organism evidence="2 3">
    <name type="scientific">Paucilactobacillus vaccinostercus DSM 20634</name>
    <dbReference type="NCBI Taxonomy" id="1423813"/>
    <lineage>
        <taxon>Bacteria</taxon>
        <taxon>Bacillati</taxon>
        <taxon>Bacillota</taxon>
        <taxon>Bacilli</taxon>
        <taxon>Lactobacillales</taxon>
        <taxon>Lactobacillaceae</taxon>
        <taxon>Paucilactobacillus</taxon>
    </lineage>
</organism>
<evidence type="ECO:0000313" key="2">
    <source>
        <dbReference type="EMBL" id="KRM61050.1"/>
    </source>
</evidence>
<feature type="region of interest" description="Disordered" evidence="1">
    <location>
        <begin position="222"/>
        <end position="293"/>
    </location>
</feature>
<protein>
    <submittedName>
        <fullName evidence="2">Uncharacterized protein</fullName>
    </submittedName>
</protein>
<dbReference type="PATRIC" id="fig|1423813.3.peg.2309"/>
<comment type="caution">
    <text evidence="2">The sequence shown here is derived from an EMBL/GenBank/DDBJ whole genome shotgun (WGS) entry which is preliminary data.</text>
</comment>
<feature type="compositionally biased region" description="Basic and acidic residues" evidence="1">
    <location>
        <begin position="248"/>
        <end position="262"/>
    </location>
</feature>